<evidence type="ECO:0000259" key="2">
    <source>
        <dbReference type="SMART" id="SM00672"/>
    </source>
</evidence>
<dbReference type="AlphaFoldDB" id="A0AAV8S9J8"/>
<dbReference type="InterPro" id="IPR051091">
    <property type="entry name" value="O-Glucosyltr/Glycosyltrsf_90"/>
</dbReference>
<keyword evidence="1" id="KW-0812">Transmembrane</keyword>
<keyword evidence="4" id="KW-1185">Reference proteome</keyword>
<evidence type="ECO:0000256" key="1">
    <source>
        <dbReference type="SAM" id="Phobius"/>
    </source>
</evidence>
<keyword evidence="1" id="KW-1133">Transmembrane helix</keyword>
<dbReference type="PANTHER" id="PTHR12203">
    <property type="entry name" value="KDEL LYS-ASP-GLU-LEU CONTAINING - RELATED"/>
    <property type="match status" value="1"/>
</dbReference>
<dbReference type="InterPro" id="IPR006598">
    <property type="entry name" value="CAP10"/>
</dbReference>
<feature type="transmembrane region" description="Helical" evidence="1">
    <location>
        <begin position="26"/>
        <end position="45"/>
    </location>
</feature>
<dbReference type="PANTHER" id="PTHR12203:SF74">
    <property type="entry name" value="GLYCOSYLTRANSFERASE"/>
    <property type="match status" value="1"/>
</dbReference>
<sequence length="506" mass="59409">MKKNNQQRSASSFWNLLKLPVKETTLLVSYLLFLLLGALVFVGWFDTVVFRAVRKQISVPSTCIEVPKKQEFPLQCATGNVTQSCPSNYPRTQNMQKPGSFLNVTCPSYFRWIHEDLRPWKETGITRDMVESARRTARFRLVIVDGKAYVEKYGQSYETRDVTIWGILQLMRLYPGRLPDLELMFDYSDLPVVQKKHFRGPNASPPPLFGYCSTPRNLDIVFPDWTFWGWAGTNIKPWKDVLKDIKEGNKRTKWKDRVPYAYWRGNPKVARTRQDLLKCNVSESHDWNTRLYIQNWRQESKDGYKQSNLEDQCTHRYKIYIEGRGWSVSDKYILACDSMTLYVSSSYYDFYIRGMAPLQHYWPIRDNSKCTSLQFAVEWGNNHTKEAQAIGEAASNFIQEDMKMEYIYDYMFHLLNEYAKLLKFKPTIPPRAVELCSEAMACPTDGIEKKFMVESLVMSPGDTTPCNLPPPYDPTSLRDFLDKRFETMRQVEKWEDEYWNNKNKSY</sequence>
<evidence type="ECO:0000313" key="4">
    <source>
        <dbReference type="Proteomes" id="UP001159364"/>
    </source>
</evidence>
<organism evidence="3 4">
    <name type="scientific">Erythroxylum novogranatense</name>
    <dbReference type="NCBI Taxonomy" id="1862640"/>
    <lineage>
        <taxon>Eukaryota</taxon>
        <taxon>Viridiplantae</taxon>
        <taxon>Streptophyta</taxon>
        <taxon>Embryophyta</taxon>
        <taxon>Tracheophyta</taxon>
        <taxon>Spermatophyta</taxon>
        <taxon>Magnoliopsida</taxon>
        <taxon>eudicotyledons</taxon>
        <taxon>Gunneridae</taxon>
        <taxon>Pentapetalae</taxon>
        <taxon>rosids</taxon>
        <taxon>fabids</taxon>
        <taxon>Malpighiales</taxon>
        <taxon>Erythroxylaceae</taxon>
        <taxon>Erythroxylum</taxon>
    </lineage>
</organism>
<comment type="caution">
    <text evidence="3">The sequence shown here is derived from an EMBL/GenBank/DDBJ whole genome shotgun (WGS) entry which is preliminary data.</text>
</comment>
<feature type="domain" description="Glycosyl transferase CAP10" evidence="2">
    <location>
        <begin position="177"/>
        <end position="425"/>
    </location>
</feature>
<evidence type="ECO:0000313" key="3">
    <source>
        <dbReference type="EMBL" id="KAJ8748886.1"/>
    </source>
</evidence>
<dbReference type="Pfam" id="PF05686">
    <property type="entry name" value="Glyco_transf_90"/>
    <property type="match status" value="1"/>
</dbReference>
<proteinExistence type="predicted"/>
<gene>
    <name evidence="3" type="ORF">K2173_013319</name>
</gene>
<keyword evidence="1" id="KW-0472">Membrane</keyword>
<accession>A0AAV8S9J8</accession>
<dbReference type="Proteomes" id="UP001159364">
    <property type="component" value="Linkage Group LG12"/>
</dbReference>
<dbReference type="EMBL" id="JAIWQS010000012">
    <property type="protein sequence ID" value="KAJ8748886.1"/>
    <property type="molecule type" value="Genomic_DNA"/>
</dbReference>
<name>A0AAV8S9J8_9ROSI</name>
<protein>
    <recommendedName>
        <fullName evidence="2">Glycosyl transferase CAP10 domain-containing protein</fullName>
    </recommendedName>
</protein>
<dbReference type="SMART" id="SM00672">
    <property type="entry name" value="CAP10"/>
    <property type="match status" value="1"/>
</dbReference>
<reference evidence="3 4" key="1">
    <citation type="submission" date="2021-09" db="EMBL/GenBank/DDBJ databases">
        <title>Genomic insights and catalytic innovation underlie evolution of tropane alkaloids biosynthesis.</title>
        <authorList>
            <person name="Wang Y.-J."/>
            <person name="Tian T."/>
            <person name="Huang J.-P."/>
            <person name="Huang S.-X."/>
        </authorList>
    </citation>
    <scope>NUCLEOTIDE SEQUENCE [LARGE SCALE GENOMIC DNA]</scope>
    <source>
        <strain evidence="3">KIB-2018</strain>
        <tissue evidence="3">Leaf</tissue>
    </source>
</reference>